<dbReference type="PROSITE" id="PS50297">
    <property type="entry name" value="ANK_REP_REGION"/>
    <property type="match status" value="8"/>
</dbReference>
<dbReference type="Pfam" id="PF00023">
    <property type="entry name" value="Ank"/>
    <property type="match status" value="1"/>
</dbReference>
<name>A0ABW6C124_9BACT</name>
<feature type="repeat" description="ANK" evidence="3">
    <location>
        <begin position="681"/>
        <end position="713"/>
    </location>
</feature>
<evidence type="ECO:0000256" key="2">
    <source>
        <dbReference type="ARBA" id="ARBA00023043"/>
    </source>
</evidence>
<keyword evidence="1" id="KW-0677">Repeat</keyword>
<keyword evidence="4" id="KW-0472">Membrane</keyword>
<dbReference type="SMART" id="SM00248">
    <property type="entry name" value="ANK"/>
    <property type="match status" value="11"/>
</dbReference>
<gene>
    <name evidence="6" type="ORF">ACFS7Z_21640</name>
</gene>
<keyword evidence="4" id="KW-0812">Transmembrane</keyword>
<dbReference type="PRINTS" id="PR01415">
    <property type="entry name" value="ANKYRIN"/>
</dbReference>
<dbReference type="PANTHER" id="PTHR24198:SF165">
    <property type="entry name" value="ANKYRIN REPEAT-CONTAINING PROTEIN-RELATED"/>
    <property type="match status" value="1"/>
</dbReference>
<feature type="domain" description="Peptidase M56" evidence="5">
    <location>
        <begin position="27"/>
        <end position="312"/>
    </location>
</feature>
<feature type="repeat" description="ANK" evidence="3">
    <location>
        <begin position="599"/>
        <end position="631"/>
    </location>
</feature>
<dbReference type="PROSITE" id="PS50088">
    <property type="entry name" value="ANK_REPEAT"/>
    <property type="match status" value="9"/>
</dbReference>
<accession>A0ABW6C124</accession>
<dbReference type="InterPro" id="IPR008756">
    <property type="entry name" value="Peptidase_M56"/>
</dbReference>
<keyword evidence="4" id="KW-1133">Transmembrane helix</keyword>
<feature type="repeat" description="ANK" evidence="3">
    <location>
        <begin position="632"/>
        <end position="664"/>
    </location>
</feature>
<dbReference type="Proteomes" id="UP001597641">
    <property type="component" value="Unassembled WGS sequence"/>
</dbReference>
<feature type="repeat" description="ANK" evidence="3">
    <location>
        <begin position="404"/>
        <end position="436"/>
    </location>
</feature>
<comment type="caution">
    <text evidence="6">The sequence shown here is derived from an EMBL/GenBank/DDBJ whole genome shotgun (WGS) entry which is preliminary data.</text>
</comment>
<protein>
    <submittedName>
        <fullName evidence="6">Ankyrin repeat domain-containing protein</fullName>
    </submittedName>
</protein>
<feature type="transmembrane region" description="Helical" evidence="4">
    <location>
        <begin position="20"/>
        <end position="39"/>
    </location>
</feature>
<keyword evidence="7" id="KW-1185">Reference proteome</keyword>
<evidence type="ECO:0000256" key="4">
    <source>
        <dbReference type="SAM" id="Phobius"/>
    </source>
</evidence>
<organism evidence="6 7">
    <name type="scientific">Pontibacter toksunensis</name>
    <dbReference type="NCBI Taxonomy" id="1332631"/>
    <lineage>
        <taxon>Bacteria</taxon>
        <taxon>Pseudomonadati</taxon>
        <taxon>Bacteroidota</taxon>
        <taxon>Cytophagia</taxon>
        <taxon>Cytophagales</taxon>
        <taxon>Hymenobacteraceae</taxon>
        <taxon>Pontibacter</taxon>
    </lineage>
</organism>
<dbReference type="Gene3D" id="1.25.40.20">
    <property type="entry name" value="Ankyrin repeat-containing domain"/>
    <property type="match status" value="4"/>
</dbReference>
<evidence type="ECO:0000256" key="3">
    <source>
        <dbReference type="PROSITE-ProRule" id="PRU00023"/>
    </source>
</evidence>
<evidence type="ECO:0000256" key="1">
    <source>
        <dbReference type="ARBA" id="ARBA00022737"/>
    </source>
</evidence>
<dbReference type="InterPro" id="IPR002110">
    <property type="entry name" value="Ankyrin_rpt"/>
</dbReference>
<evidence type="ECO:0000313" key="6">
    <source>
        <dbReference type="EMBL" id="MFD3002983.1"/>
    </source>
</evidence>
<reference evidence="7" key="1">
    <citation type="journal article" date="2019" name="Int. J. Syst. Evol. Microbiol.">
        <title>The Global Catalogue of Microorganisms (GCM) 10K type strain sequencing project: providing services to taxonomists for standard genome sequencing and annotation.</title>
        <authorList>
            <consortium name="The Broad Institute Genomics Platform"/>
            <consortium name="The Broad Institute Genome Sequencing Center for Infectious Disease"/>
            <person name="Wu L."/>
            <person name="Ma J."/>
        </authorList>
    </citation>
    <scope>NUCLEOTIDE SEQUENCE [LARGE SCALE GENOMIC DNA]</scope>
    <source>
        <strain evidence="7">KCTC 23984</strain>
    </source>
</reference>
<feature type="repeat" description="ANK" evidence="3">
    <location>
        <begin position="437"/>
        <end position="469"/>
    </location>
</feature>
<keyword evidence="2 3" id="KW-0040">ANK repeat</keyword>
<dbReference type="CDD" id="cd07341">
    <property type="entry name" value="M56_BlaR1_MecR1_like"/>
    <property type="match status" value="1"/>
</dbReference>
<dbReference type="Pfam" id="PF13637">
    <property type="entry name" value="Ank_4"/>
    <property type="match status" value="1"/>
</dbReference>
<dbReference type="Pfam" id="PF05569">
    <property type="entry name" value="Peptidase_M56"/>
    <property type="match status" value="1"/>
</dbReference>
<dbReference type="SUPFAM" id="SSF48403">
    <property type="entry name" value="Ankyrin repeat"/>
    <property type="match status" value="1"/>
</dbReference>
<feature type="transmembrane region" description="Helical" evidence="4">
    <location>
        <begin position="123"/>
        <end position="142"/>
    </location>
</feature>
<dbReference type="EMBL" id="JBHUOX010000022">
    <property type="protein sequence ID" value="MFD3002983.1"/>
    <property type="molecule type" value="Genomic_DNA"/>
</dbReference>
<feature type="transmembrane region" description="Helical" evidence="4">
    <location>
        <begin position="48"/>
        <end position="67"/>
    </location>
</feature>
<evidence type="ECO:0000313" key="7">
    <source>
        <dbReference type="Proteomes" id="UP001597641"/>
    </source>
</evidence>
<evidence type="ECO:0000259" key="5">
    <source>
        <dbReference type="Pfam" id="PF05569"/>
    </source>
</evidence>
<dbReference type="InterPro" id="IPR036770">
    <property type="entry name" value="Ankyrin_rpt-contain_sf"/>
</dbReference>
<feature type="repeat" description="ANK" evidence="3">
    <location>
        <begin position="469"/>
        <end position="501"/>
    </location>
</feature>
<dbReference type="Gene3D" id="3.30.2010.10">
    <property type="entry name" value="Metalloproteases ('zincins'), catalytic domain"/>
    <property type="match status" value="1"/>
</dbReference>
<feature type="repeat" description="ANK" evidence="3">
    <location>
        <begin position="738"/>
        <end position="770"/>
    </location>
</feature>
<dbReference type="Pfam" id="PF12796">
    <property type="entry name" value="Ank_2"/>
    <property type="match status" value="4"/>
</dbReference>
<feature type="repeat" description="ANK" evidence="3">
    <location>
        <begin position="566"/>
        <end position="598"/>
    </location>
</feature>
<dbReference type="PANTHER" id="PTHR24198">
    <property type="entry name" value="ANKYRIN REPEAT AND PROTEIN KINASE DOMAIN-CONTAINING PROTEIN"/>
    <property type="match status" value="1"/>
</dbReference>
<dbReference type="RefSeq" id="WP_377489449.1">
    <property type="nucleotide sequence ID" value="NZ_JBHUOX010000022.1"/>
</dbReference>
<proteinExistence type="predicted"/>
<feature type="repeat" description="ANK" evidence="3">
    <location>
        <begin position="533"/>
        <end position="565"/>
    </location>
</feature>
<sequence>MIDAFFSSPLVEAIGWSLLHSLWQGTLLAVVLGILLVFLRRFSSQTRYLIVALFMALFAATIPLNIIREYEPVVQVQVAAVEKAYAAPNTATSFSAREEIQVSEKSVAKDIRNRFVLYFERHLPLLVTLWLMGIVVLLLRYLGQLVYVQRLKNHGVAPFPAKWQDMIIKLEKQLRITRKVSYLESLRISSPMTIGWLKPVVLFPIGLATRLGPAEVEAILLHELAHIKRNDYLFNVIQSLTTILLFYHPAAYWMSRLLDEERENCCDDLVVGLTGQQETYASTLIHLQEQKFKTMATVLSFTGTPSSFSGRILRLVNKSFPSANRFREGFVTALVLMAGLSFLAAAGVNTSPAPVSSAAILLAGHGDDDKEKVDLFIKAIDDEDDQLFSYLLKQGVNINGTSSEGWTPLGFAAAEGRLTYVNRLLEKGAKVDQATSERYTPLLAAAAEGHLEVVKVLLEKGASVNTKANDNTALSLAAREGHADVVRFLMPLSPQLSREEKVESLINAIDEDEEELFEYFISQGADINGISRGGWTPLGFAAEEGHTKFIKLLIDRGAKINHSLNDDRMPLLAAAGEGQLNAVKALLEAGAEVEAASEQGTTALSAAAREGHTQVVDFLLAKGAKPNRANKEGWTALHFATGEGHTNVINQLLKAGSNIESPVSSEWYNWNNGAGTRVIMGNWTPLMLAVEEEHVEAANVLLEAGAKVNARVAKKVYAVEGDYKDLKAAPGKLLYEATGWTPLMEAVEKKNLPLVKLLLSKGADVNAETKEGKSARSIASEAGNQELIQLLR</sequence>